<feature type="domain" description="Telomere length regulation protein conserved" evidence="3">
    <location>
        <begin position="595"/>
        <end position="706"/>
    </location>
</feature>
<dbReference type="InParanoid" id="A0A151GIE6"/>
<feature type="region of interest" description="Disordered" evidence="2">
    <location>
        <begin position="563"/>
        <end position="589"/>
    </location>
</feature>
<comment type="similarity">
    <text evidence="1">Belongs to the TEL2 family.</text>
</comment>
<comment type="caution">
    <text evidence="4">The sequence shown here is derived from an EMBL/GenBank/DDBJ whole genome shotgun (WGS) entry which is preliminary data.</text>
</comment>
<dbReference type="GO" id="GO:0051083">
    <property type="term" value="P:'de novo' cotranslational protein folding"/>
    <property type="evidence" value="ECO:0007669"/>
    <property type="project" value="TreeGrafter"/>
</dbReference>
<protein>
    <recommendedName>
        <fullName evidence="3">Telomere length regulation protein conserved domain-containing protein</fullName>
    </recommendedName>
</protein>
<sequence length="977" mass="106719">MDELLTPVSTTYLRSKRETKSLLSEENSSDKIQDEKAIPNVSSADAALEVLKNQPGYDGLTATLRYLTKDDSPSSFQLQVPSPKSAAIIQVLVTEIVPNYWTLLQEGSADDGEPADLDLLLQCLRTVTGLNAVMAHIKAVIREATISGQRTKQIGLDVNLEIFLHLLTALLDGEDSLRTIWVASTSGLSGATQTKVQSQNLVSFITTGKVVSLAAEALDIASKKIPSGTLWIADGIEFSGWVGRNIVSWSSMQPNEEEVSFISKVFHRSMSLGYPECLVNTVTDLLLLSNKPSPNIFAKICLSQHQVSKKVMEILIKYLAQRFLNNLTLDGSAQNTIISAVAGLLDAVVGRDESNRAHFINWCTAASGAGLGDSIGIRRAVVAVLAKDRETITMVLERSLAQFGDQLYVKHAAILQQEAHTQVLLLCAGYVARQSPIKLAMLLRSGTYLTAISNRIAATQARARFLGMAVGESLSALVDSKKRLDFHMDEMGTDEAEWLKGVSSISDPVGSFHSLLSSSQPDPQASFPAETTGKRAKVDRRPIPKPAVKQTIPKAIIEEIESSDDDDLVPYPKGSDPEDSDDDATLVQRNKPKAPVYIRDLITYLRDSENYEKQKLALRTAPILIRRKANYGTEVSSHADEVAGLLVGLQDKYELEDFLELRQQGMIALVASQPKAMAPWFARTFFEGDYSLAQRTSVLITLGLSAREIAGYDTSSYQDTIAFPSKKLPEKMERLFIDSATRPRRPSQSFLKSLPPNSLGEIARSLTSSFLGPLAVEAADATTGPDVLKLQTFTARYKAKSQTRPQIRAIPNTTAALLAASFFSPLTAHFQLALRSSKSVVLNPALLSLYLQTLGIVVNAAGPSTLSLPQLTSELWDLLLRTRVHVLGDIGAMKGWFVAMAVLLEVNQDDMRRVCQEHGREMVETREWVSGVFERTRGDDGGEENEVKMLSAGVLIKIGEAIEAFQSLLLGEMIGVS</sequence>
<dbReference type="Gene3D" id="1.25.40.720">
    <property type="entry name" value="Telomere length regulation protein 2, C-terminal domain"/>
    <property type="match status" value="2"/>
</dbReference>
<dbReference type="InterPro" id="IPR019337">
    <property type="entry name" value="Telomere_length_regulation_dom"/>
</dbReference>
<proteinExistence type="inferred from homology"/>
<dbReference type="GeneID" id="63716507"/>
<name>A0A151GIE6_DRECN</name>
<dbReference type="GO" id="GO:0005829">
    <property type="term" value="C:cytosol"/>
    <property type="evidence" value="ECO:0007669"/>
    <property type="project" value="TreeGrafter"/>
</dbReference>
<dbReference type="PANTHER" id="PTHR15830">
    <property type="entry name" value="TELOMERE LENGTH REGULATION PROTEIN TEL2 FAMILY MEMBER"/>
    <property type="match status" value="1"/>
</dbReference>
<reference evidence="4 5" key="1">
    <citation type="journal article" date="2016" name="Sci. Rep.">
        <title>Insights into Adaptations to a Near-Obligate Nematode Endoparasitic Lifestyle from the Finished Genome of Drechmeria coniospora.</title>
        <authorList>
            <person name="Zhang L."/>
            <person name="Zhou Z."/>
            <person name="Guo Q."/>
            <person name="Fokkens L."/>
            <person name="Miskei M."/>
            <person name="Pocsi I."/>
            <person name="Zhang W."/>
            <person name="Chen M."/>
            <person name="Wang L."/>
            <person name="Sun Y."/>
            <person name="Donzelli B.G."/>
            <person name="Gibson D.M."/>
            <person name="Nelson D.R."/>
            <person name="Luo J.G."/>
            <person name="Rep M."/>
            <person name="Liu H."/>
            <person name="Yang S."/>
            <person name="Wang J."/>
            <person name="Krasnoff S.B."/>
            <person name="Xu Y."/>
            <person name="Molnar I."/>
            <person name="Lin M."/>
        </authorList>
    </citation>
    <scope>NUCLEOTIDE SEQUENCE [LARGE SCALE GENOMIC DNA]</scope>
    <source>
        <strain evidence="4 5">ARSEF 6962</strain>
    </source>
</reference>
<dbReference type="FunFam" id="1.25.40.720:FF:000004">
    <property type="entry name" value="WGS project CABT00000000 data, contig 2.6"/>
    <property type="match status" value="1"/>
</dbReference>
<accession>A0A151GIE6</accession>
<dbReference type="Pfam" id="PF10193">
    <property type="entry name" value="Telomere_reg-2"/>
    <property type="match status" value="1"/>
</dbReference>
<dbReference type="STRING" id="98403.A0A151GIE6"/>
<keyword evidence="5" id="KW-1185">Reference proteome</keyword>
<dbReference type="Proteomes" id="UP000076580">
    <property type="component" value="Chromosome 02"/>
</dbReference>
<evidence type="ECO:0000313" key="5">
    <source>
        <dbReference type="Proteomes" id="UP000076580"/>
    </source>
</evidence>
<dbReference type="GO" id="GO:0051879">
    <property type="term" value="F:Hsp90 protein binding"/>
    <property type="evidence" value="ECO:0007669"/>
    <property type="project" value="TreeGrafter"/>
</dbReference>
<dbReference type="InterPro" id="IPR051970">
    <property type="entry name" value="TEL2_Regulation"/>
</dbReference>
<gene>
    <name evidence="4" type="ORF">DCS_03864</name>
</gene>
<evidence type="ECO:0000259" key="3">
    <source>
        <dbReference type="Pfam" id="PF10193"/>
    </source>
</evidence>
<dbReference type="PANTHER" id="PTHR15830:SF10">
    <property type="entry name" value="TELOMERE LENGTH REGULATION PROTEIN TEL2 HOMOLOG"/>
    <property type="match status" value="1"/>
</dbReference>
<dbReference type="EMBL" id="LAYC01000002">
    <property type="protein sequence ID" value="KYK56858.1"/>
    <property type="molecule type" value="Genomic_DNA"/>
</dbReference>
<feature type="region of interest" description="Disordered" evidence="2">
    <location>
        <begin position="513"/>
        <end position="539"/>
    </location>
</feature>
<dbReference type="InterPro" id="IPR038528">
    <property type="entry name" value="TEL2_C_sf"/>
</dbReference>
<dbReference type="OrthoDB" id="10258062at2759"/>
<dbReference type="AlphaFoldDB" id="A0A151GIE6"/>
<organism evidence="4 5">
    <name type="scientific">Drechmeria coniospora</name>
    <name type="common">Nematophagous fungus</name>
    <name type="synonym">Meria coniospora</name>
    <dbReference type="NCBI Taxonomy" id="98403"/>
    <lineage>
        <taxon>Eukaryota</taxon>
        <taxon>Fungi</taxon>
        <taxon>Dikarya</taxon>
        <taxon>Ascomycota</taxon>
        <taxon>Pezizomycotina</taxon>
        <taxon>Sordariomycetes</taxon>
        <taxon>Hypocreomycetidae</taxon>
        <taxon>Hypocreales</taxon>
        <taxon>Ophiocordycipitaceae</taxon>
        <taxon>Drechmeria</taxon>
    </lineage>
</organism>
<feature type="compositionally biased region" description="Polar residues" evidence="2">
    <location>
        <begin position="514"/>
        <end position="523"/>
    </location>
</feature>
<evidence type="ECO:0000256" key="1">
    <source>
        <dbReference type="ARBA" id="ARBA00006133"/>
    </source>
</evidence>
<dbReference type="RefSeq" id="XP_040656210.1">
    <property type="nucleotide sequence ID" value="XM_040801177.1"/>
</dbReference>
<evidence type="ECO:0000313" key="4">
    <source>
        <dbReference type="EMBL" id="KYK56858.1"/>
    </source>
</evidence>
<dbReference type="GO" id="GO:0042162">
    <property type="term" value="F:telomeric DNA binding"/>
    <property type="evidence" value="ECO:0007669"/>
    <property type="project" value="TreeGrafter"/>
</dbReference>
<evidence type="ECO:0000256" key="2">
    <source>
        <dbReference type="SAM" id="MobiDB-lite"/>
    </source>
</evidence>